<feature type="transmembrane region" description="Helical" evidence="2">
    <location>
        <begin position="122"/>
        <end position="145"/>
    </location>
</feature>
<feature type="region of interest" description="Disordered" evidence="1">
    <location>
        <begin position="281"/>
        <end position="329"/>
    </location>
</feature>
<dbReference type="Proteomes" id="UP000225277">
    <property type="component" value="Unassembled WGS sequence"/>
</dbReference>
<feature type="transmembrane region" description="Helical" evidence="2">
    <location>
        <begin position="77"/>
        <end position="102"/>
    </location>
</feature>
<dbReference type="GeneID" id="35600118"/>
<dbReference type="EMBL" id="FJUY01000006">
    <property type="protein sequence ID" value="CZT19104.1"/>
    <property type="molecule type" value="Genomic_DNA"/>
</dbReference>
<dbReference type="OrthoDB" id="5431149at2759"/>
<dbReference type="AlphaFoldDB" id="A0A2D3V923"/>
<feature type="transmembrane region" description="Helical" evidence="2">
    <location>
        <begin position="44"/>
        <end position="70"/>
    </location>
</feature>
<gene>
    <name evidence="3" type="ORF">RCC_04950</name>
</gene>
<keyword evidence="2" id="KW-0812">Transmembrane</keyword>
<evidence type="ECO:0000313" key="4">
    <source>
        <dbReference type="Proteomes" id="UP000225277"/>
    </source>
</evidence>
<protein>
    <submittedName>
        <fullName evidence="3">Uncharacterized protein</fullName>
    </submittedName>
</protein>
<evidence type="ECO:0000313" key="3">
    <source>
        <dbReference type="EMBL" id="CZT19104.1"/>
    </source>
</evidence>
<name>A0A2D3V923_9PEZI</name>
<dbReference type="RefSeq" id="XP_023625994.1">
    <property type="nucleotide sequence ID" value="XM_023770226.1"/>
</dbReference>
<evidence type="ECO:0000256" key="2">
    <source>
        <dbReference type="SAM" id="Phobius"/>
    </source>
</evidence>
<sequence length="433" mass="46301">MALTRYMDRSTVTFITLTAFSFTTRLISTAIVTRLATTLTAAPIFPLAVTASVFEIFALSTLVAAVGLFLRRASRNLILAAWIPSLFFCFVGALLALISFAITIYYAEEKVEIPVEESARNLAVVGLAIAVLGLIPQTSLFVVIWPPKNRLSAYPVEAESERPSFADSEKLRSIGIHLTALSPVRAKSSKSAGERALCSHCNTIDGACSKCPARFGLQPMSSRTRLLMGASLVSSDSRSMHSRSDSVAICDPSRNNSDFRDWDTSAVEALDIPFSPKTFLEPIPGSRPASPANPLDGPFASEVAEPDEIPLPDSPPHPSALKSGGSIRNFRRPSENEEAFYHPLFRAESPAPPSISAGTVITASPFAGEVVSPELVAPRILHSACSSRPASPALLSPGLASPMRSHAGSIRSFRTAPNSPTYPLTPFEPVHLG</sequence>
<accession>A0A2D3V923</accession>
<keyword evidence="4" id="KW-1185">Reference proteome</keyword>
<feature type="transmembrane region" description="Helical" evidence="2">
    <location>
        <begin position="12"/>
        <end position="32"/>
    </location>
</feature>
<keyword evidence="2" id="KW-1133">Transmembrane helix</keyword>
<evidence type="ECO:0000256" key="1">
    <source>
        <dbReference type="SAM" id="MobiDB-lite"/>
    </source>
</evidence>
<reference evidence="3 4" key="1">
    <citation type="submission" date="2016-03" db="EMBL/GenBank/DDBJ databases">
        <authorList>
            <person name="Ploux O."/>
        </authorList>
    </citation>
    <scope>NUCLEOTIDE SEQUENCE [LARGE SCALE GENOMIC DNA]</scope>
    <source>
        <strain evidence="3 4">URUG2</strain>
    </source>
</reference>
<keyword evidence="2" id="KW-0472">Membrane</keyword>
<dbReference type="STRING" id="112498.A0A2D3V923"/>
<proteinExistence type="predicted"/>
<organism evidence="3 4">
    <name type="scientific">Ramularia collo-cygni</name>
    <dbReference type="NCBI Taxonomy" id="112498"/>
    <lineage>
        <taxon>Eukaryota</taxon>
        <taxon>Fungi</taxon>
        <taxon>Dikarya</taxon>
        <taxon>Ascomycota</taxon>
        <taxon>Pezizomycotina</taxon>
        <taxon>Dothideomycetes</taxon>
        <taxon>Dothideomycetidae</taxon>
        <taxon>Mycosphaerellales</taxon>
        <taxon>Mycosphaerellaceae</taxon>
        <taxon>Ramularia</taxon>
    </lineage>
</organism>